<organism evidence="1">
    <name type="scientific">marine sediment metagenome</name>
    <dbReference type="NCBI Taxonomy" id="412755"/>
    <lineage>
        <taxon>unclassified sequences</taxon>
        <taxon>metagenomes</taxon>
        <taxon>ecological metagenomes</taxon>
    </lineage>
</organism>
<dbReference type="EMBL" id="BART01023013">
    <property type="protein sequence ID" value="GAH03322.1"/>
    <property type="molecule type" value="Genomic_DNA"/>
</dbReference>
<protein>
    <submittedName>
        <fullName evidence="1">Uncharacterized protein</fullName>
    </submittedName>
</protein>
<gene>
    <name evidence="1" type="ORF">S01H4_41993</name>
</gene>
<comment type="caution">
    <text evidence="1">The sequence shown here is derived from an EMBL/GenBank/DDBJ whole genome shotgun (WGS) entry which is preliminary data.</text>
</comment>
<accession>X1C7G1</accession>
<dbReference type="AlphaFoldDB" id="X1C7G1"/>
<feature type="non-terminal residue" evidence="1">
    <location>
        <position position="46"/>
    </location>
</feature>
<sequence length="46" mass="5385">MELWGIKNMVNNMIEAYDLTKIYKLKGKKNEIRALDEVNLSIEEGE</sequence>
<name>X1C7G1_9ZZZZ</name>
<reference evidence="1" key="1">
    <citation type="journal article" date="2014" name="Front. Microbiol.">
        <title>High frequency of phylogenetically diverse reductive dehalogenase-homologous genes in deep subseafloor sedimentary metagenomes.</title>
        <authorList>
            <person name="Kawai M."/>
            <person name="Futagami T."/>
            <person name="Toyoda A."/>
            <person name="Takaki Y."/>
            <person name="Nishi S."/>
            <person name="Hori S."/>
            <person name="Arai W."/>
            <person name="Tsubouchi T."/>
            <person name="Morono Y."/>
            <person name="Uchiyama I."/>
            <person name="Ito T."/>
            <person name="Fujiyama A."/>
            <person name="Inagaki F."/>
            <person name="Takami H."/>
        </authorList>
    </citation>
    <scope>NUCLEOTIDE SEQUENCE</scope>
    <source>
        <strain evidence="1">Expedition CK06-06</strain>
    </source>
</reference>
<evidence type="ECO:0000313" key="1">
    <source>
        <dbReference type="EMBL" id="GAH03322.1"/>
    </source>
</evidence>
<proteinExistence type="predicted"/>